<accession>A0A6A4HED1</accession>
<evidence type="ECO:0000313" key="2">
    <source>
        <dbReference type="Proteomes" id="UP000799118"/>
    </source>
</evidence>
<keyword evidence="2" id="KW-1185">Reference proteome</keyword>
<evidence type="ECO:0000313" key="1">
    <source>
        <dbReference type="EMBL" id="KAE9396772.1"/>
    </source>
</evidence>
<dbReference type="Proteomes" id="UP000799118">
    <property type="component" value="Unassembled WGS sequence"/>
</dbReference>
<gene>
    <name evidence="1" type="ORF">BT96DRAFT_1021184</name>
</gene>
<proteinExistence type="predicted"/>
<sequence length="178" mass="20626">MHVHRFASIQTINTMLLHAHTSPQTDGKDDERRILKCNAERYIELIPEQIRLIARLDNFKIEVPFEFIWKFVLWTIPWMFLPGLRGNQTRTIMRNWKAVYDRFFLIHLELAELNTLVGGALTKFTSDPTSNLDIKIPDDVDPISVAKRLYQVCEDLDSTAEGIEDVLKETKKAIGMPT</sequence>
<name>A0A6A4HED1_9AGAR</name>
<organism evidence="1 2">
    <name type="scientific">Gymnopus androsaceus JB14</name>
    <dbReference type="NCBI Taxonomy" id="1447944"/>
    <lineage>
        <taxon>Eukaryota</taxon>
        <taxon>Fungi</taxon>
        <taxon>Dikarya</taxon>
        <taxon>Basidiomycota</taxon>
        <taxon>Agaricomycotina</taxon>
        <taxon>Agaricomycetes</taxon>
        <taxon>Agaricomycetidae</taxon>
        <taxon>Agaricales</taxon>
        <taxon>Marasmiineae</taxon>
        <taxon>Omphalotaceae</taxon>
        <taxon>Gymnopus</taxon>
    </lineage>
</organism>
<dbReference type="AlphaFoldDB" id="A0A6A4HED1"/>
<reference evidence="1" key="1">
    <citation type="journal article" date="2019" name="Environ. Microbiol.">
        <title>Fungal ecological strategies reflected in gene transcription - a case study of two litter decomposers.</title>
        <authorList>
            <person name="Barbi F."/>
            <person name="Kohler A."/>
            <person name="Barry K."/>
            <person name="Baskaran P."/>
            <person name="Daum C."/>
            <person name="Fauchery L."/>
            <person name="Ihrmark K."/>
            <person name="Kuo A."/>
            <person name="LaButti K."/>
            <person name="Lipzen A."/>
            <person name="Morin E."/>
            <person name="Grigoriev I.V."/>
            <person name="Henrissat B."/>
            <person name="Lindahl B."/>
            <person name="Martin F."/>
        </authorList>
    </citation>
    <scope>NUCLEOTIDE SEQUENCE</scope>
    <source>
        <strain evidence="1">JB14</strain>
    </source>
</reference>
<protein>
    <submittedName>
        <fullName evidence="1">Uncharacterized protein</fullName>
    </submittedName>
</protein>
<dbReference type="EMBL" id="ML769508">
    <property type="protein sequence ID" value="KAE9396772.1"/>
    <property type="molecule type" value="Genomic_DNA"/>
</dbReference>